<protein>
    <submittedName>
        <fullName evidence="1">Uncharacterized protein</fullName>
    </submittedName>
</protein>
<gene>
    <name evidence="1" type="ORF">EVAR_88272_1</name>
</gene>
<dbReference type="EMBL" id="BGZK01000894">
    <property type="protein sequence ID" value="GBP64319.1"/>
    <property type="molecule type" value="Genomic_DNA"/>
</dbReference>
<sequence length="76" mass="8779">MSHVKEELATGGEWRHRYRRMRCLIDTRRCSTREASGVMLTKNFGVRPSAVPERVPSAIRERLNIKLANGNNEGRR</sequence>
<proteinExistence type="predicted"/>
<evidence type="ECO:0000313" key="2">
    <source>
        <dbReference type="Proteomes" id="UP000299102"/>
    </source>
</evidence>
<dbReference type="AlphaFoldDB" id="A0A4C1XQ58"/>
<keyword evidence="2" id="KW-1185">Reference proteome</keyword>
<dbReference type="Proteomes" id="UP000299102">
    <property type="component" value="Unassembled WGS sequence"/>
</dbReference>
<evidence type="ECO:0000313" key="1">
    <source>
        <dbReference type="EMBL" id="GBP64319.1"/>
    </source>
</evidence>
<comment type="caution">
    <text evidence="1">The sequence shown here is derived from an EMBL/GenBank/DDBJ whole genome shotgun (WGS) entry which is preliminary data.</text>
</comment>
<name>A0A4C1XQ58_EUMVA</name>
<reference evidence="1 2" key="1">
    <citation type="journal article" date="2019" name="Commun. Biol.">
        <title>The bagworm genome reveals a unique fibroin gene that provides high tensile strength.</title>
        <authorList>
            <person name="Kono N."/>
            <person name="Nakamura H."/>
            <person name="Ohtoshi R."/>
            <person name="Tomita M."/>
            <person name="Numata K."/>
            <person name="Arakawa K."/>
        </authorList>
    </citation>
    <scope>NUCLEOTIDE SEQUENCE [LARGE SCALE GENOMIC DNA]</scope>
</reference>
<accession>A0A4C1XQ58</accession>
<organism evidence="1 2">
    <name type="scientific">Eumeta variegata</name>
    <name type="common">Bagworm moth</name>
    <name type="synonym">Eumeta japonica</name>
    <dbReference type="NCBI Taxonomy" id="151549"/>
    <lineage>
        <taxon>Eukaryota</taxon>
        <taxon>Metazoa</taxon>
        <taxon>Ecdysozoa</taxon>
        <taxon>Arthropoda</taxon>
        <taxon>Hexapoda</taxon>
        <taxon>Insecta</taxon>
        <taxon>Pterygota</taxon>
        <taxon>Neoptera</taxon>
        <taxon>Endopterygota</taxon>
        <taxon>Lepidoptera</taxon>
        <taxon>Glossata</taxon>
        <taxon>Ditrysia</taxon>
        <taxon>Tineoidea</taxon>
        <taxon>Psychidae</taxon>
        <taxon>Oiketicinae</taxon>
        <taxon>Eumeta</taxon>
    </lineage>
</organism>